<name>A0AAE3EN25_9FLAO</name>
<dbReference type="PROSITE" id="PS50005">
    <property type="entry name" value="TPR"/>
    <property type="match status" value="1"/>
</dbReference>
<evidence type="ECO:0000256" key="1">
    <source>
        <dbReference type="PROSITE-ProRule" id="PRU00339"/>
    </source>
</evidence>
<dbReference type="SUPFAM" id="SSF48452">
    <property type="entry name" value="TPR-like"/>
    <property type="match status" value="1"/>
</dbReference>
<proteinExistence type="predicted"/>
<protein>
    <submittedName>
        <fullName evidence="2">Uncharacterized protein</fullName>
    </submittedName>
</protein>
<dbReference type="RefSeq" id="WP_237239754.1">
    <property type="nucleotide sequence ID" value="NZ_JAKKDU010000008.1"/>
</dbReference>
<accession>A0AAE3EN25</accession>
<evidence type="ECO:0000313" key="3">
    <source>
        <dbReference type="Proteomes" id="UP001199795"/>
    </source>
</evidence>
<dbReference type="EMBL" id="JAKKDU010000008">
    <property type="protein sequence ID" value="MCF7568415.1"/>
    <property type="molecule type" value="Genomic_DNA"/>
</dbReference>
<comment type="caution">
    <text evidence="2">The sequence shown here is derived from an EMBL/GenBank/DDBJ whole genome shotgun (WGS) entry which is preliminary data.</text>
</comment>
<organism evidence="2 3">
    <name type="scientific">Wocania arenilitoris</name>
    <dbReference type="NCBI Taxonomy" id="2044858"/>
    <lineage>
        <taxon>Bacteria</taxon>
        <taxon>Pseudomonadati</taxon>
        <taxon>Bacteroidota</taxon>
        <taxon>Flavobacteriia</taxon>
        <taxon>Flavobacteriales</taxon>
        <taxon>Flavobacteriaceae</taxon>
        <taxon>Wocania</taxon>
    </lineage>
</organism>
<dbReference type="Gene3D" id="1.25.40.10">
    <property type="entry name" value="Tetratricopeptide repeat domain"/>
    <property type="match status" value="1"/>
</dbReference>
<reference evidence="2" key="1">
    <citation type="submission" date="2022-01" db="EMBL/GenBank/DDBJ databases">
        <title>Draft genome sequence of Sabulilitoribacter arenilitoris KCTC 52401.</title>
        <authorList>
            <person name="Oh J.-S."/>
        </authorList>
    </citation>
    <scope>NUCLEOTIDE SEQUENCE</scope>
    <source>
        <strain evidence="2">HMF6543</strain>
    </source>
</reference>
<feature type="repeat" description="TPR" evidence="1">
    <location>
        <begin position="65"/>
        <end position="98"/>
    </location>
</feature>
<dbReference type="AlphaFoldDB" id="A0AAE3EN25"/>
<dbReference type="InterPro" id="IPR011990">
    <property type="entry name" value="TPR-like_helical_dom_sf"/>
</dbReference>
<gene>
    <name evidence="2" type="ORF">L3X37_08560</name>
</gene>
<sequence length="113" mass="13143">MHYLLNTKPIYSLKSQELNLASGLTEFVKASRELNTFEYSLLRSNQTDKALFVFNLNTKIFPYKHNVYDSLGEAYFETKNYTETLKSYYKVLSLKPDGRNAVSMVNKINQVIK</sequence>
<dbReference type="Proteomes" id="UP001199795">
    <property type="component" value="Unassembled WGS sequence"/>
</dbReference>
<dbReference type="InterPro" id="IPR019734">
    <property type="entry name" value="TPR_rpt"/>
</dbReference>
<keyword evidence="3" id="KW-1185">Reference proteome</keyword>
<evidence type="ECO:0000313" key="2">
    <source>
        <dbReference type="EMBL" id="MCF7568415.1"/>
    </source>
</evidence>
<keyword evidence="1" id="KW-0802">TPR repeat</keyword>